<organism evidence="1 2">
    <name type="scientific">Nonomuraea rosea</name>
    <dbReference type="NCBI Taxonomy" id="638574"/>
    <lineage>
        <taxon>Bacteria</taxon>
        <taxon>Bacillati</taxon>
        <taxon>Actinomycetota</taxon>
        <taxon>Actinomycetes</taxon>
        <taxon>Streptosporangiales</taxon>
        <taxon>Streptosporangiaceae</taxon>
        <taxon>Nonomuraea</taxon>
    </lineage>
</organism>
<evidence type="ECO:0000313" key="2">
    <source>
        <dbReference type="Proteomes" id="UP001500630"/>
    </source>
</evidence>
<keyword evidence="2" id="KW-1185">Reference proteome</keyword>
<proteinExistence type="predicted"/>
<name>A0ABP6WI92_9ACTN</name>
<reference evidence="2" key="1">
    <citation type="journal article" date="2019" name="Int. J. Syst. Evol. Microbiol.">
        <title>The Global Catalogue of Microorganisms (GCM) 10K type strain sequencing project: providing services to taxonomists for standard genome sequencing and annotation.</title>
        <authorList>
            <consortium name="The Broad Institute Genomics Platform"/>
            <consortium name="The Broad Institute Genome Sequencing Center for Infectious Disease"/>
            <person name="Wu L."/>
            <person name="Ma J."/>
        </authorList>
    </citation>
    <scope>NUCLEOTIDE SEQUENCE [LARGE SCALE GENOMIC DNA]</scope>
    <source>
        <strain evidence="2">JCM 17326</strain>
    </source>
</reference>
<protein>
    <recommendedName>
        <fullName evidence="3">HNH endonuclease</fullName>
    </recommendedName>
</protein>
<sequence length="219" mass="23847">MKRRTDPALCLATHRHDPDRPRTATDGLNLCPGCHAALGRNLHDLPELHADVLAQLPTGSISSGPAVSGSRTPLLPYNPRAGDLLAQMRHDLRWLTSLVSAERGISGPPPNPGAQCAWLERHADWLAARPDAGAYKDTLAELVGRSYGVIDPGRLPLVLPVRCVELVDGEPCGGVLKATVRRDDDPTPSVIFCDMCDLSLDTTQWHRFGRRYQRGRMAG</sequence>
<dbReference type="EMBL" id="BAABDQ010000006">
    <property type="protein sequence ID" value="GAA3550659.1"/>
    <property type="molecule type" value="Genomic_DNA"/>
</dbReference>
<gene>
    <name evidence="1" type="ORF">GCM10022419_033660</name>
</gene>
<evidence type="ECO:0008006" key="3">
    <source>
        <dbReference type="Google" id="ProtNLM"/>
    </source>
</evidence>
<comment type="caution">
    <text evidence="1">The sequence shown here is derived from an EMBL/GenBank/DDBJ whole genome shotgun (WGS) entry which is preliminary data.</text>
</comment>
<dbReference type="RefSeq" id="WP_345562711.1">
    <property type="nucleotide sequence ID" value="NZ_BAABDQ010000006.1"/>
</dbReference>
<accession>A0ABP6WI92</accession>
<evidence type="ECO:0000313" key="1">
    <source>
        <dbReference type="EMBL" id="GAA3550659.1"/>
    </source>
</evidence>
<dbReference type="Proteomes" id="UP001500630">
    <property type="component" value="Unassembled WGS sequence"/>
</dbReference>